<dbReference type="GO" id="GO:0005829">
    <property type="term" value="C:cytosol"/>
    <property type="evidence" value="ECO:0007669"/>
    <property type="project" value="TreeGrafter"/>
</dbReference>
<dbReference type="AlphaFoldDB" id="C9SYC1"/>
<dbReference type="Pfam" id="PF01979">
    <property type="entry name" value="Amidohydro_1"/>
    <property type="match status" value="1"/>
</dbReference>
<keyword evidence="2" id="KW-0479">Metal-binding</keyword>
<reference evidence="8" key="1">
    <citation type="journal article" date="2011" name="PLoS Pathog.">
        <title>Comparative genomics yields insights into niche adaptation of plant vascular wilt pathogens.</title>
        <authorList>
            <person name="Klosterman S.J."/>
            <person name="Subbarao K.V."/>
            <person name="Kang S."/>
            <person name="Veronese P."/>
            <person name="Gold S.E."/>
            <person name="Thomma B.P.H.J."/>
            <person name="Chen Z."/>
            <person name="Henrissat B."/>
            <person name="Lee Y.-H."/>
            <person name="Park J."/>
            <person name="Garcia-Pedrajas M.D."/>
            <person name="Barbara D.J."/>
            <person name="Anchieta A."/>
            <person name="de Jonge R."/>
            <person name="Santhanam P."/>
            <person name="Maruthachalam K."/>
            <person name="Atallah Z."/>
            <person name="Amyotte S.G."/>
            <person name="Paz Z."/>
            <person name="Inderbitzin P."/>
            <person name="Hayes R.J."/>
            <person name="Heiman D.I."/>
            <person name="Young S."/>
            <person name="Zeng Q."/>
            <person name="Engels R."/>
            <person name="Galagan J."/>
            <person name="Cuomo C.A."/>
            <person name="Dobinson K.F."/>
            <person name="Ma L.-J."/>
        </authorList>
    </citation>
    <scope>NUCLEOTIDE SEQUENCE [LARGE SCALE GENOMIC DNA]</scope>
    <source>
        <strain evidence="8">VaMs.102 / ATCC MYA-4576 / FGSC 10136</strain>
    </source>
</reference>
<dbReference type="GO" id="GO:0008270">
    <property type="term" value="F:zinc ion binding"/>
    <property type="evidence" value="ECO:0007669"/>
    <property type="project" value="TreeGrafter"/>
</dbReference>
<dbReference type="STRING" id="526221.C9SYC1"/>
<dbReference type="GeneID" id="9531840"/>
<comment type="cofactor">
    <cofactor evidence="1">
        <name>Zn(2+)</name>
        <dbReference type="ChEBI" id="CHEBI:29105"/>
    </cofactor>
</comment>
<dbReference type="HOGENOM" id="CLU_012358_0_1_1"/>
<gene>
    <name evidence="7" type="ORF">VDBG_09896</name>
</gene>
<protein>
    <submittedName>
        <fullName evidence="7">Guanine deaminase</fullName>
    </submittedName>
</protein>
<keyword evidence="4" id="KW-0862">Zinc</keyword>
<dbReference type="RefSeq" id="XP_002999856.1">
    <property type="nucleotide sequence ID" value="XM_002999810.1"/>
</dbReference>
<evidence type="ECO:0000313" key="7">
    <source>
        <dbReference type="EMBL" id="EEY23786.1"/>
    </source>
</evidence>
<keyword evidence="3" id="KW-0378">Hydrolase</keyword>
<keyword evidence="8" id="KW-1185">Reference proteome</keyword>
<evidence type="ECO:0000256" key="1">
    <source>
        <dbReference type="ARBA" id="ARBA00001947"/>
    </source>
</evidence>
<name>C9SYC1_VERA1</name>
<dbReference type="GO" id="GO:0008892">
    <property type="term" value="F:guanine deaminase activity"/>
    <property type="evidence" value="ECO:0007669"/>
    <property type="project" value="TreeGrafter"/>
</dbReference>
<evidence type="ECO:0000256" key="5">
    <source>
        <dbReference type="SAM" id="MobiDB-lite"/>
    </source>
</evidence>
<dbReference type="Proteomes" id="UP000008698">
    <property type="component" value="Unassembled WGS sequence"/>
</dbReference>
<dbReference type="KEGG" id="val:VDBG_09896"/>
<feature type="region of interest" description="Disordered" evidence="5">
    <location>
        <begin position="134"/>
        <end position="179"/>
    </location>
</feature>
<dbReference type="Gene3D" id="2.30.40.10">
    <property type="entry name" value="Urease, subunit C, domain 1"/>
    <property type="match status" value="2"/>
</dbReference>
<dbReference type="InterPro" id="IPR032466">
    <property type="entry name" value="Metal_Hydrolase"/>
</dbReference>
<sequence>MTSTVTPLVFYGPIIHSRSLEELEILENATLVIDASGTITAFKKSEDDDTPIPAVPEGARVHHLGPGEFLIPGFIDTHNHAPQWPMRGIGQGLHILDWLDQVTFPFEARFVDAAYARALLRGYRRRLSAPGHHDGRLLQLAPRESDAHPRRHVRRKGPSAPSSEVQHGTAGGSMPRAPCFRTSRHEAKADLYEHFGLLGPRSILAHCTVMTDYDKERLQALGCGVAHCPIANMTVGGGFMVAPVRDLLRRGVKVGLGTDSGGGWASQMLAVMRQAVIASNAREVTDAADEALTLDEVFYLATLGGARVLCLEHLVGSFAVGKQFDASWVAATSGLRSAMTPREDDDGLRRLFEKFVMTGDDRNMAHVYVRGRRVAGARHGEAS</sequence>
<dbReference type="EMBL" id="DS985230">
    <property type="protein sequence ID" value="EEY23786.1"/>
    <property type="molecule type" value="Genomic_DNA"/>
</dbReference>
<evidence type="ECO:0000313" key="8">
    <source>
        <dbReference type="Proteomes" id="UP000008698"/>
    </source>
</evidence>
<dbReference type="PANTHER" id="PTHR11271:SF49">
    <property type="entry name" value="GUANINE DEAMINASE"/>
    <property type="match status" value="1"/>
</dbReference>
<evidence type="ECO:0000256" key="2">
    <source>
        <dbReference type="ARBA" id="ARBA00022723"/>
    </source>
</evidence>
<dbReference type="InterPro" id="IPR006680">
    <property type="entry name" value="Amidohydro-rel"/>
</dbReference>
<dbReference type="InterPro" id="IPR051607">
    <property type="entry name" value="Metallo-dep_hydrolases"/>
</dbReference>
<dbReference type="OMA" id="ICCTDEL"/>
<evidence type="ECO:0000256" key="4">
    <source>
        <dbReference type="ARBA" id="ARBA00022833"/>
    </source>
</evidence>
<dbReference type="Gene3D" id="3.20.20.140">
    <property type="entry name" value="Metal-dependent hydrolases"/>
    <property type="match status" value="1"/>
</dbReference>
<dbReference type="GO" id="GO:0006147">
    <property type="term" value="P:guanine catabolic process"/>
    <property type="evidence" value="ECO:0007669"/>
    <property type="project" value="UniProtKB-UniPathway"/>
</dbReference>
<evidence type="ECO:0000259" key="6">
    <source>
        <dbReference type="Pfam" id="PF01979"/>
    </source>
</evidence>
<dbReference type="PANTHER" id="PTHR11271">
    <property type="entry name" value="GUANINE DEAMINASE"/>
    <property type="match status" value="1"/>
</dbReference>
<dbReference type="OrthoDB" id="194468at2759"/>
<evidence type="ECO:0000256" key="3">
    <source>
        <dbReference type="ARBA" id="ARBA00022801"/>
    </source>
</evidence>
<proteinExistence type="predicted"/>
<dbReference type="InterPro" id="IPR011059">
    <property type="entry name" value="Metal-dep_hydrolase_composite"/>
</dbReference>
<dbReference type="eggNOG" id="KOG3968">
    <property type="taxonomic scope" value="Eukaryota"/>
</dbReference>
<organism evidence="8">
    <name type="scientific">Verticillium alfalfae (strain VaMs.102 / ATCC MYA-4576 / FGSC 10136)</name>
    <name type="common">Verticillium wilt of alfalfa</name>
    <name type="synonym">Verticillium albo-atrum</name>
    <dbReference type="NCBI Taxonomy" id="526221"/>
    <lineage>
        <taxon>Eukaryota</taxon>
        <taxon>Fungi</taxon>
        <taxon>Dikarya</taxon>
        <taxon>Ascomycota</taxon>
        <taxon>Pezizomycotina</taxon>
        <taxon>Sordariomycetes</taxon>
        <taxon>Hypocreomycetidae</taxon>
        <taxon>Glomerellales</taxon>
        <taxon>Plectosphaerellaceae</taxon>
        <taxon>Verticillium</taxon>
    </lineage>
</organism>
<feature type="domain" description="Amidohydrolase-related" evidence="6">
    <location>
        <begin position="185"/>
        <end position="374"/>
    </location>
</feature>
<dbReference type="SUPFAM" id="SSF51556">
    <property type="entry name" value="Metallo-dependent hydrolases"/>
    <property type="match status" value="1"/>
</dbReference>
<accession>C9SYC1</accession>
<dbReference type="UniPathway" id="UPA00603">
    <property type="reaction ID" value="UER00660"/>
</dbReference>